<name>A0A9P9Y9T3_9HYPO</name>
<evidence type="ECO:0000313" key="1">
    <source>
        <dbReference type="EMBL" id="KAI6786010.1"/>
    </source>
</evidence>
<dbReference type="AlphaFoldDB" id="A0A9P9Y9T3"/>
<dbReference type="EMBL" id="JAGIXG020000001">
    <property type="protein sequence ID" value="KAI6786010.1"/>
    <property type="molecule type" value="Genomic_DNA"/>
</dbReference>
<dbReference type="RefSeq" id="XP_051366866.1">
    <property type="nucleotide sequence ID" value="XM_051506539.1"/>
</dbReference>
<evidence type="ECO:0000313" key="2">
    <source>
        <dbReference type="Proteomes" id="UP001055219"/>
    </source>
</evidence>
<reference evidence="1" key="2">
    <citation type="submission" date="2022-07" db="EMBL/GenBank/DDBJ databases">
        <authorList>
            <person name="Goncalves M.F.M."/>
            <person name="Hilario S."/>
            <person name="Van De Peer Y."/>
            <person name="Esteves A.C."/>
            <person name="Alves A."/>
        </authorList>
    </citation>
    <scope>NUCLEOTIDE SEQUENCE</scope>
    <source>
        <strain evidence="1">MUM 19.33</strain>
    </source>
</reference>
<dbReference type="OrthoDB" id="2962993at2759"/>
<sequence>MIALFDFDTSRPRHSSLRGIRCTALESNYLSIPVYISASISTAINTFVSDLLSRRAVCLLHRVLVTWVANNTQPDPKRSITIALLMSLANASGLVSS</sequence>
<organism evidence="1 2">
    <name type="scientific">Emericellopsis cladophorae</name>
    <dbReference type="NCBI Taxonomy" id="2686198"/>
    <lineage>
        <taxon>Eukaryota</taxon>
        <taxon>Fungi</taxon>
        <taxon>Dikarya</taxon>
        <taxon>Ascomycota</taxon>
        <taxon>Pezizomycotina</taxon>
        <taxon>Sordariomycetes</taxon>
        <taxon>Hypocreomycetidae</taxon>
        <taxon>Hypocreales</taxon>
        <taxon>Bionectriaceae</taxon>
        <taxon>Emericellopsis</taxon>
    </lineage>
</organism>
<accession>A0A9P9Y9T3</accession>
<dbReference type="Proteomes" id="UP001055219">
    <property type="component" value="Unassembled WGS sequence"/>
</dbReference>
<gene>
    <name evidence="1" type="ORF">J7T54_006349</name>
</gene>
<proteinExistence type="predicted"/>
<dbReference type="GeneID" id="75832827"/>
<keyword evidence="2" id="KW-1185">Reference proteome</keyword>
<protein>
    <submittedName>
        <fullName evidence="1">Major facilitator superfamily transporter</fullName>
    </submittedName>
</protein>
<comment type="caution">
    <text evidence="1">The sequence shown here is derived from an EMBL/GenBank/DDBJ whole genome shotgun (WGS) entry which is preliminary data.</text>
</comment>
<reference evidence="1" key="1">
    <citation type="journal article" date="2021" name="J Fungi (Basel)">
        <title>Genomic and Metabolomic Analyses of the Marine Fungus Emericellopsis cladophorae: Insights into Saltwater Adaptability Mechanisms and Its Biosynthetic Potential.</title>
        <authorList>
            <person name="Goncalves M.F.M."/>
            <person name="Hilario S."/>
            <person name="Van de Peer Y."/>
            <person name="Esteves A.C."/>
            <person name="Alves A."/>
        </authorList>
    </citation>
    <scope>NUCLEOTIDE SEQUENCE</scope>
    <source>
        <strain evidence="1">MUM 19.33</strain>
    </source>
</reference>